<evidence type="ECO:0000313" key="5">
    <source>
        <dbReference type="Proteomes" id="UP000218676"/>
    </source>
</evidence>
<dbReference type="CDD" id="cd03011">
    <property type="entry name" value="TlpA_like_ScsD_MtbDsbE"/>
    <property type="match status" value="1"/>
</dbReference>
<dbReference type="GO" id="GO:0016209">
    <property type="term" value="F:antioxidant activity"/>
    <property type="evidence" value="ECO:0007669"/>
    <property type="project" value="InterPro"/>
</dbReference>
<sequence>MPKPSTNKKRLWRWGKELILMIILLTIISIGLDLWRSQHIPKGQEPILNVIDINGEQINLAKLSADKPVIVYFWATWCSACKITSPSVNWLAQDYPTISIAIRSKDNETLKAYMKYHNYDFKVINDLNGWISKQWGISATPTIMVIKQGKIVSITTGVTSPIGIWLRYHLV</sequence>
<evidence type="ECO:0000259" key="2">
    <source>
        <dbReference type="PROSITE" id="PS51352"/>
    </source>
</evidence>
<keyword evidence="1" id="KW-0472">Membrane</keyword>
<dbReference type="InterPro" id="IPR050553">
    <property type="entry name" value="Thioredoxin_ResA/DsbE_sf"/>
</dbReference>
<reference evidence="5" key="2">
    <citation type="submission" date="2017-05" db="EMBL/GenBank/DDBJ databases">
        <title>Whole genome sequence of fish pathogenic bacteria, Photobacterium damselae subsp. piscicida, strain 91-197, isolated from hybrid striped bass (Morone sp.) in USA.</title>
        <authorList>
            <person name="Teru Y."/>
            <person name="Hikima J."/>
            <person name="Kono T."/>
            <person name="Sakai M."/>
            <person name="Takano T."/>
            <person name="Hawke J.P."/>
            <person name="Takeyama H."/>
            <person name="Aoki T."/>
        </authorList>
    </citation>
    <scope>NUCLEOTIDE SEQUENCE [LARGE SCALE GENOMIC DNA]</scope>
    <source>
        <strain evidence="5">91-197</strain>
    </source>
</reference>
<name>A0A1V1VEV7_PHODP</name>
<gene>
    <name evidence="4" type="ORF">IC627_17105</name>
    <name evidence="3" type="ORF">PDPUS_2_00375</name>
</gene>
<dbReference type="PRINTS" id="PR00421">
    <property type="entry name" value="THIOREDOXIN"/>
</dbReference>
<protein>
    <submittedName>
        <fullName evidence="4">Protein disulfide oxidoreductase</fullName>
    </submittedName>
    <submittedName>
        <fullName evidence="3">Thiol-disulfide oxidoreductase ResA</fullName>
    </submittedName>
</protein>
<dbReference type="GO" id="GO:0016491">
    <property type="term" value="F:oxidoreductase activity"/>
    <property type="evidence" value="ECO:0007669"/>
    <property type="project" value="InterPro"/>
</dbReference>
<reference evidence="4 6" key="3">
    <citation type="submission" date="2020-09" db="EMBL/GenBank/DDBJ databases">
        <title>Complete, closed and curated genome sequences of Photobacterium damselae subsp. piscicida isolates from Australia indicate localised evolution and additional plasmid-borne pathogenicity mechanisms.</title>
        <authorList>
            <person name="Baseggio L."/>
            <person name="Silayeva O."/>
            <person name="Buller N."/>
            <person name="Landos M."/>
            <person name="Engelstaedter J."/>
            <person name="Barnes A.C."/>
        </authorList>
    </citation>
    <scope>NUCLEOTIDE SEQUENCE [LARGE SCALE GENOMIC DNA]</scope>
    <source>
        <strain evidence="4 6">AS-16-0540-1</strain>
    </source>
</reference>
<dbReference type="Proteomes" id="UP000516656">
    <property type="component" value="Chromosome 2"/>
</dbReference>
<evidence type="ECO:0000313" key="4">
    <source>
        <dbReference type="EMBL" id="QOD58551.1"/>
    </source>
</evidence>
<dbReference type="PANTHER" id="PTHR42852">
    <property type="entry name" value="THIOL:DISULFIDE INTERCHANGE PROTEIN DSBE"/>
    <property type="match status" value="1"/>
</dbReference>
<evidence type="ECO:0000313" key="6">
    <source>
        <dbReference type="Proteomes" id="UP000516656"/>
    </source>
</evidence>
<proteinExistence type="predicted"/>
<dbReference type="Proteomes" id="UP000218676">
    <property type="component" value="Chromosome 2"/>
</dbReference>
<dbReference type="PROSITE" id="PS51352">
    <property type="entry name" value="THIOREDOXIN_2"/>
    <property type="match status" value="1"/>
</dbReference>
<keyword evidence="1" id="KW-0812">Transmembrane</keyword>
<dbReference type="Pfam" id="PF00578">
    <property type="entry name" value="AhpC-TSA"/>
    <property type="match status" value="1"/>
</dbReference>
<dbReference type="SUPFAM" id="SSF52833">
    <property type="entry name" value="Thioredoxin-like"/>
    <property type="match status" value="1"/>
</dbReference>
<feature type="domain" description="Thioredoxin" evidence="2">
    <location>
        <begin position="39"/>
        <end position="171"/>
    </location>
</feature>
<dbReference type="AlphaFoldDB" id="A0A1V1VEV7"/>
<evidence type="ECO:0000256" key="1">
    <source>
        <dbReference type="SAM" id="Phobius"/>
    </source>
</evidence>
<feature type="transmembrane region" description="Helical" evidence="1">
    <location>
        <begin position="18"/>
        <end position="35"/>
    </location>
</feature>
<dbReference type="InterPro" id="IPR036249">
    <property type="entry name" value="Thioredoxin-like_sf"/>
</dbReference>
<dbReference type="InterPro" id="IPR000866">
    <property type="entry name" value="AhpC/TSA"/>
</dbReference>
<dbReference type="PANTHER" id="PTHR42852:SF17">
    <property type="entry name" value="THIOREDOXIN-LIKE PROTEIN HI_1115"/>
    <property type="match status" value="1"/>
</dbReference>
<accession>A0A1V1VEV7</accession>
<dbReference type="EMBL" id="AP018046">
    <property type="protein sequence ID" value="BAX54961.1"/>
    <property type="molecule type" value="Genomic_DNA"/>
</dbReference>
<organism evidence="4 6">
    <name type="scientific">Photobacterium damsela subsp. piscicida</name>
    <name type="common">Pasteurella piscicida</name>
    <dbReference type="NCBI Taxonomy" id="38294"/>
    <lineage>
        <taxon>Bacteria</taxon>
        <taxon>Pseudomonadati</taxon>
        <taxon>Pseudomonadota</taxon>
        <taxon>Gammaproteobacteria</taxon>
        <taxon>Vibrionales</taxon>
        <taxon>Vibrionaceae</taxon>
        <taxon>Photobacterium</taxon>
    </lineage>
</organism>
<dbReference type="InterPro" id="IPR013766">
    <property type="entry name" value="Thioredoxin_domain"/>
</dbReference>
<keyword evidence="1" id="KW-1133">Transmembrane helix</keyword>
<dbReference type="RefSeq" id="WP_086959022.1">
    <property type="nucleotide sequence ID" value="NZ_AP018046.1"/>
</dbReference>
<dbReference type="Gene3D" id="3.40.30.10">
    <property type="entry name" value="Glutaredoxin"/>
    <property type="match status" value="1"/>
</dbReference>
<reference evidence="3" key="1">
    <citation type="journal article" date="2017" name="Genome Announc.">
        <title>Whole-Genome Sequence of Photobacterium damselae subsp. piscicida Strain 91-197, Isolated from Hybrid Striped Bass (Morone sp.) in the United States.</title>
        <authorList>
            <person name="Teru Y."/>
            <person name="Hikima J."/>
            <person name="Kono T."/>
            <person name="Sakai M."/>
            <person name="Takano T."/>
            <person name="Hawke J.P."/>
            <person name="Takeyama H."/>
            <person name="Aoki T."/>
        </authorList>
    </citation>
    <scope>NUCLEOTIDE SEQUENCE</scope>
    <source>
        <strain evidence="3">91-197</strain>
    </source>
</reference>
<dbReference type="EMBL" id="CP061855">
    <property type="protein sequence ID" value="QOD58551.1"/>
    <property type="molecule type" value="Genomic_DNA"/>
</dbReference>
<evidence type="ECO:0000313" key="3">
    <source>
        <dbReference type="EMBL" id="BAX54961.1"/>
    </source>
</evidence>